<keyword evidence="2" id="KW-1185">Reference proteome</keyword>
<dbReference type="OrthoDB" id="194468at2759"/>
<evidence type="ECO:0000313" key="1">
    <source>
        <dbReference type="EMBL" id="KAJ8556025.1"/>
    </source>
</evidence>
<accession>A0A9Q1RH00</accession>
<dbReference type="AlphaFoldDB" id="A0A9Q1RH00"/>
<comment type="caution">
    <text evidence="1">The sequence shown here is derived from an EMBL/GenBank/DDBJ whole genome shotgun (WGS) entry which is preliminary data.</text>
</comment>
<protein>
    <submittedName>
        <fullName evidence="1">Uncharacterized protein</fullName>
    </submittedName>
</protein>
<dbReference type="GO" id="GO:0072546">
    <property type="term" value="C:EMC complex"/>
    <property type="evidence" value="ECO:0007669"/>
    <property type="project" value="InterPro"/>
</dbReference>
<sequence>MQTKIYHHASLEVVSSAFQNRERSGSSSLWLRVKELYTKYASRSWKLVGSDESSCLKIKEPSANVVLLDYISSGKWKDIIDFDDHLDDISNFDLCETSVIWELLCCLWSL</sequence>
<dbReference type="Pfam" id="PF03665">
    <property type="entry name" value="UPF0172"/>
    <property type="match status" value="1"/>
</dbReference>
<dbReference type="EMBL" id="JAJAGQ010000008">
    <property type="protein sequence ID" value="KAJ8556025.1"/>
    <property type="molecule type" value="Genomic_DNA"/>
</dbReference>
<reference evidence="2" key="1">
    <citation type="journal article" date="2023" name="Proc. Natl. Acad. Sci. U.S.A.">
        <title>Genomic and structural basis for evolution of tropane alkaloid biosynthesis.</title>
        <authorList>
            <person name="Wanga Y.-J."/>
            <person name="Taina T."/>
            <person name="Yua J.-Y."/>
            <person name="Lia J."/>
            <person name="Xua B."/>
            <person name="Chenc J."/>
            <person name="D'Auriad J.C."/>
            <person name="Huanga J.-P."/>
            <person name="Huanga S.-X."/>
        </authorList>
    </citation>
    <scope>NUCLEOTIDE SEQUENCE [LARGE SCALE GENOMIC DNA]</scope>
    <source>
        <strain evidence="2">cv. KIB-2019</strain>
    </source>
</reference>
<organism evidence="1 2">
    <name type="scientific">Anisodus acutangulus</name>
    <dbReference type="NCBI Taxonomy" id="402998"/>
    <lineage>
        <taxon>Eukaryota</taxon>
        <taxon>Viridiplantae</taxon>
        <taxon>Streptophyta</taxon>
        <taxon>Embryophyta</taxon>
        <taxon>Tracheophyta</taxon>
        <taxon>Spermatophyta</taxon>
        <taxon>Magnoliopsida</taxon>
        <taxon>eudicotyledons</taxon>
        <taxon>Gunneridae</taxon>
        <taxon>Pentapetalae</taxon>
        <taxon>asterids</taxon>
        <taxon>lamiids</taxon>
        <taxon>Solanales</taxon>
        <taxon>Solanaceae</taxon>
        <taxon>Solanoideae</taxon>
        <taxon>Hyoscyameae</taxon>
        <taxon>Anisodus</taxon>
    </lineage>
</organism>
<dbReference type="Proteomes" id="UP001152561">
    <property type="component" value="Unassembled WGS sequence"/>
</dbReference>
<evidence type="ECO:0000313" key="2">
    <source>
        <dbReference type="Proteomes" id="UP001152561"/>
    </source>
</evidence>
<dbReference type="InterPro" id="IPR005366">
    <property type="entry name" value="EMC8/9"/>
</dbReference>
<gene>
    <name evidence="1" type="ORF">K7X08_022783</name>
</gene>
<name>A0A9Q1RH00_9SOLA</name>
<proteinExistence type="predicted"/>